<dbReference type="AlphaFoldDB" id="A0A1E4S5K2"/>
<dbReference type="InterPro" id="IPR002067">
    <property type="entry name" value="MCP"/>
</dbReference>
<feature type="transmembrane region" description="Helical" evidence="12">
    <location>
        <begin position="325"/>
        <end position="344"/>
    </location>
</feature>
<protein>
    <submittedName>
        <fullName evidence="13">Mitochondrial carrier</fullName>
    </submittedName>
</protein>
<evidence type="ECO:0000256" key="7">
    <source>
        <dbReference type="ARBA" id="ARBA00023128"/>
    </source>
</evidence>
<dbReference type="OrthoDB" id="270584at2759"/>
<dbReference type="PROSITE" id="PS50920">
    <property type="entry name" value="SOLCAR"/>
    <property type="match status" value="3"/>
</dbReference>
<evidence type="ECO:0000256" key="12">
    <source>
        <dbReference type="SAM" id="Phobius"/>
    </source>
</evidence>
<feature type="repeat" description="Solcar" evidence="9">
    <location>
        <begin position="209"/>
        <end position="302"/>
    </location>
</feature>
<comment type="subcellular location">
    <subcellularLocation>
        <location evidence="1">Mitochondrion inner membrane</location>
        <topology evidence="1">Multi-pass membrane protein</topology>
    </subcellularLocation>
</comment>
<dbReference type="InterPro" id="IPR018108">
    <property type="entry name" value="MCP_transmembrane"/>
</dbReference>
<reference evidence="13 14" key="1">
    <citation type="journal article" date="2016" name="Proc. Natl. Acad. Sci. U.S.A.">
        <title>Comparative genomics of biotechnologically important yeasts.</title>
        <authorList>
            <person name="Riley R."/>
            <person name="Haridas S."/>
            <person name="Wolfe K.H."/>
            <person name="Lopes M.R."/>
            <person name="Hittinger C.T."/>
            <person name="Goeker M."/>
            <person name="Salamov A.A."/>
            <person name="Wisecaver J.H."/>
            <person name="Long T.M."/>
            <person name="Calvey C.H."/>
            <person name="Aerts A.L."/>
            <person name="Barry K.W."/>
            <person name="Choi C."/>
            <person name="Clum A."/>
            <person name="Coughlan A.Y."/>
            <person name="Deshpande S."/>
            <person name="Douglass A.P."/>
            <person name="Hanson S.J."/>
            <person name="Klenk H.-P."/>
            <person name="LaButti K.M."/>
            <person name="Lapidus A."/>
            <person name="Lindquist E.A."/>
            <person name="Lipzen A.M."/>
            <person name="Meier-Kolthoff J.P."/>
            <person name="Ohm R.A."/>
            <person name="Otillar R.P."/>
            <person name="Pangilinan J.L."/>
            <person name="Peng Y."/>
            <person name="Rokas A."/>
            <person name="Rosa C.A."/>
            <person name="Scheuner C."/>
            <person name="Sibirny A.A."/>
            <person name="Slot J.C."/>
            <person name="Stielow J.B."/>
            <person name="Sun H."/>
            <person name="Kurtzman C.P."/>
            <person name="Blackwell M."/>
            <person name="Grigoriev I.V."/>
            <person name="Jeffries T.W."/>
        </authorList>
    </citation>
    <scope>NUCLEOTIDE SEQUENCE [LARGE SCALE GENOMIC DNA]</scope>
    <source>
        <strain evidence="14">ATCC 18201 / CBS 1600 / BCRC 20928 / JCM 3617 / NBRC 0987 / NRRL Y-1542</strain>
    </source>
</reference>
<evidence type="ECO:0000313" key="14">
    <source>
        <dbReference type="Proteomes" id="UP000094389"/>
    </source>
</evidence>
<dbReference type="Proteomes" id="UP000094389">
    <property type="component" value="Unassembled WGS sequence"/>
</dbReference>
<accession>A0A1E4S5K2</accession>
<dbReference type="SUPFAM" id="SSF103506">
    <property type="entry name" value="Mitochondrial carrier"/>
    <property type="match status" value="1"/>
</dbReference>
<dbReference type="InterPro" id="IPR023395">
    <property type="entry name" value="MCP_dom_sf"/>
</dbReference>
<name>A0A1E4S5K2_CYBJN</name>
<keyword evidence="6 12" id="KW-1133">Transmembrane helix</keyword>
<evidence type="ECO:0000256" key="5">
    <source>
        <dbReference type="ARBA" id="ARBA00022792"/>
    </source>
</evidence>
<evidence type="ECO:0000256" key="8">
    <source>
        <dbReference type="ARBA" id="ARBA00023136"/>
    </source>
</evidence>
<keyword evidence="14" id="KW-1185">Reference proteome</keyword>
<evidence type="ECO:0000313" key="13">
    <source>
        <dbReference type="EMBL" id="ODV74784.1"/>
    </source>
</evidence>
<evidence type="ECO:0000256" key="11">
    <source>
        <dbReference type="SAM" id="MobiDB-lite"/>
    </source>
</evidence>
<dbReference type="GO" id="GO:0005743">
    <property type="term" value="C:mitochondrial inner membrane"/>
    <property type="evidence" value="ECO:0007669"/>
    <property type="project" value="UniProtKB-SubCell"/>
</dbReference>
<keyword evidence="3 9" id="KW-0812">Transmembrane</keyword>
<dbReference type="EMBL" id="KV453927">
    <property type="protein sequence ID" value="ODV74784.1"/>
    <property type="molecule type" value="Genomic_DNA"/>
</dbReference>
<evidence type="ECO:0000256" key="1">
    <source>
        <dbReference type="ARBA" id="ARBA00004448"/>
    </source>
</evidence>
<evidence type="ECO:0000256" key="2">
    <source>
        <dbReference type="ARBA" id="ARBA00022448"/>
    </source>
</evidence>
<keyword evidence="7" id="KW-0496">Mitochondrion</keyword>
<evidence type="ECO:0000256" key="4">
    <source>
        <dbReference type="ARBA" id="ARBA00022737"/>
    </source>
</evidence>
<organism evidence="13 14">
    <name type="scientific">Cyberlindnera jadinii (strain ATCC 18201 / CBS 1600 / BCRC 20928 / JCM 3617 / NBRC 0987 / NRRL Y-1542)</name>
    <name type="common">Torula yeast</name>
    <name type="synonym">Candida utilis</name>
    <dbReference type="NCBI Taxonomy" id="983966"/>
    <lineage>
        <taxon>Eukaryota</taxon>
        <taxon>Fungi</taxon>
        <taxon>Dikarya</taxon>
        <taxon>Ascomycota</taxon>
        <taxon>Saccharomycotina</taxon>
        <taxon>Saccharomycetes</taxon>
        <taxon>Phaffomycetales</taxon>
        <taxon>Phaffomycetaceae</taxon>
        <taxon>Cyberlindnera</taxon>
    </lineage>
</organism>
<dbReference type="RefSeq" id="XP_020071823.1">
    <property type="nucleotide sequence ID" value="XM_020216259.1"/>
</dbReference>
<evidence type="ECO:0000256" key="3">
    <source>
        <dbReference type="ARBA" id="ARBA00022692"/>
    </source>
</evidence>
<keyword evidence="4" id="KW-0677">Repeat</keyword>
<gene>
    <name evidence="13" type="ORF">CYBJADRAFT_171797</name>
</gene>
<dbReference type="GeneID" id="30990655"/>
<evidence type="ECO:0000256" key="10">
    <source>
        <dbReference type="RuleBase" id="RU000488"/>
    </source>
</evidence>
<sequence length="397" mass="43794">MHLDRCSDKTLQLPYWQGERRGIVSRTVIAPVERAKILFQLQGPGKANYQGMFPTIAKMYKEEGVKGLFRGNGLNCVRIFPYSAVQFFVYQRIKFMLLKPGEIDLNNFQRLFAGFIGGIASVFATYPLDLVRTRLSIQTANLAKLSESKVHAGQKPPGVMELLGKIYKTEGGILGLYRGVYPTTLGVAPYVAINFAVYEQLKEFVPEDSNPLIKLLLGATAGGIAQTLTYPFDLLRRRFQVLTMGGHESELGFKYTSVWNALETIVKTEGFAGLYKGLVANLFKVVPSMAVSWLTYDVIKDWMMRPSQYLFNAAKKSGVAIPLELTPLFVVMGVAVSSATFFTYKKFAHDKSLRLARNPAQSAATSELLKSEPAAEAPAPAVEAPAPVAEPVAEKSE</sequence>
<dbReference type="OMA" id="YKMSVPK"/>
<feature type="compositionally biased region" description="Low complexity" evidence="11">
    <location>
        <begin position="372"/>
        <end position="391"/>
    </location>
</feature>
<dbReference type="GO" id="GO:0055085">
    <property type="term" value="P:transmembrane transport"/>
    <property type="evidence" value="ECO:0007669"/>
    <property type="project" value="InterPro"/>
</dbReference>
<dbReference type="InterPro" id="IPR010530">
    <property type="entry name" value="B12D"/>
</dbReference>
<comment type="similarity">
    <text evidence="10">Belongs to the mitochondrial carrier (TC 2.A.29) family.</text>
</comment>
<dbReference type="STRING" id="983966.A0A1E4S5K2"/>
<feature type="repeat" description="Solcar" evidence="9">
    <location>
        <begin position="105"/>
        <end position="204"/>
    </location>
</feature>
<evidence type="ECO:0000256" key="6">
    <source>
        <dbReference type="ARBA" id="ARBA00022989"/>
    </source>
</evidence>
<feature type="repeat" description="Solcar" evidence="9">
    <location>
        <begin position="9"/>
        <end position="96"/>
    </location>
</feature>
<dbReference type="PRINTS" id="PR00926">
    <property type="entry name" value="MITOCARRIER"/>
</dbReference>
<feature type="region of interest" description="Disordered" evidence="11">
    <location>
        <begin position="364"/>
        <end position="397"/>
    </location>
</feature>
<evidence type="ECO:0000256" key="9">
    <source>
        <dbReference type="PROSITE-ProRule" id="PRU00282"/>
    </source>
</evidence>
<dbReference type="PANTHER" id="PTHR24089">
    <property type="entry name" value="SOLUTE CARRIER FAMILY 25"/>
    <property type="match status" value="1"/>
</dbReference>
<dbReference type="Pfam" id="PF00153">
    <property type="entry name" value="Mito_carr"/>
    <property type="match status" value="3"/>
</dbReference>
<keyword evidence="5" id="KW-0999">Mitochondrion inner membrane</keyword>
<keyword evidence="2 10" id="KW-0813">Transport</keyword>
<proteinExistence type="inferred from homology"/>
<dbReference type="Pfam" id="PF06522">
    <property type="entry name" value="B12D"/>
    <property type="match status" value="1"/>
</dbReference>
<keyword evidence="8 9" id="KW-0472">Membrane</keyword>
<dbReference type="Gene3D" id="1.50.40.10">
    <property type="entry name" value="Mitochondrial carrier domain"/>
    <property type="match status" value="1"/>
</dbReference>